<proteinExistence type="predicted"/>
<dbReference type="EMBL" id="JAHGAW010000004">
    <property type="protein sequence ID" value="MBT2186775.1"/>
    <property type="molecule type" value="Genomic_DNA"/>
</dbReference>
<keyword evidence="3" id="KW-1185">Reference proteome</keyword>
<evidence type="ECO:0000313" key="3">
    <source>
        <dbReference type="Proteomes" id="UP001138757"/>
    </source>
</evidence>
<sequence length="188" mass="21040">MAKLKVFRTPIGFHDAYVAAPSQKAALQAWGAEADLFARGLAEKVDDADLTREPLSKPGQVIRVRRGTDAQHFKALPERRANPARSGKKTEQPQAGAPTNRRQSARAEKARRSRPSRAAVDRAERAIAKIETSYRQALQAFAEKERALKDERKRLASDHDRALQKLTTARDAALAHYHRRVEEWAVGD</sequence>
<gene>
    <name evidence="2" type="ORF">KK488_07405</name>
</gene>
<reference evidence="2" key="1">
    <citation type="submission" date="2021-05" db="EMBL/GenBank/DDBJ databases">
        <title>Genome of Sphingobium sp. strain.</title>
        <authorList>
            <person name="Fan R."/>
        </authorList>
    </citation>
    <scope>NUCLEOTIDE SEQUENCE</scope>
    <source>
        <strain evidence="2">H33</strain>
    </source>
</reference>
<feature type="region of interest" description="Disordered" evidence="1">
    <location>
        <begin position="75"/>
        <end position="122"/>
    </location>
</feature>
<accession>A0A9X1DB32</accession>
<name>A0A9X1DB32_9SPHN</name>
<protein>
    <recommendedName>
        <fullName evidence="4">Cell envelope biogenesis protein TolA</fullName>
    </recommendedName>
</protein>
<dbReference type="RefSeq" id="WP_214622517.1">
    <property type="nucleotide sequence ID" value="NZ_JAHGAW010000004.1"/>
</dbReference>
<evidence type="ECO:0000256" key="1">
    <source>
        <dbReference type="SAM" id="MobiDB-lite"/>
    </source>
</evidence>
<dbReference type="Proteomes" id="UP001138757">
    <property type="component" value="Unassembled WGS sequence"/>
</dbReference>
<comment type="caution">
    <text evidence="2">The sequence shown here is derived from an EMBL/GenBank/DDBJ whole genome shotgun (WGS) entry which is preliminary data.</text>
</comment>
<organism evidence="2 3">
    <name type="scientific">Sphingobium nicotianae</name>
    <dbReference type="NCBI Taxonomy" id="2782607"/>
    <lineage>
        <taxon>Bacteria</taxon>
        <taxon>Pseudomonadati</taxon>
        <taxon>Pseudomonadota</taxon>
        <taxon>Alphaproteobacteria</taxon>
        <taxon>Sphingomonadales</taxon>
        <taxon>Sphingomonadaceae</taxon>
        <taxon>Sphingobium</taxon>
    </lineage>
</organism>
<evidence type="ECO:0000313" key="2">
    <source>
        <dbReference type="EMBL" id="MBT2186775.1"/>
    </source>
</evidence>
<dbReference type="AlphaFoldDB" id="A0A9X1DB32"/>
<evidence type="ECO:0008006" key="4">
    <source>
        <dbReference type="Google" id="ProtNLM"/>
    </source>
</evidence>